<dbReference type="Proteomes" id="UP000184073">
    <property type="component" value="Unassembled WGS sequence"/>
</dbReference>
<dbReference type="STRING" id="1036611.A0A1L9PK00"/>
<protein>
    <recommendedName>
        <fullName evidence="1">Beta-lactamase-related domain-containing protein</fullName>
    </recommendedName>
</protein>
<dbReference type="InterPro" id="IPR052907">
    <property type="entry name" value="Beta-lactamase/esterase"/>
</dbReference>
<dbReference type="Pfam" id="PF00144">
    <property type="entry name" value="Beta-lactamase"/>
    <property type="match status" value="1"/>
</dbReference>
<proteinExistence type="predicted"/>
<accession>A0A1L9PK00</accession>
<dbReference type="InterPro" id="IPR001466">
    <property type="entry name" value="Beta-lactam-related"/>
</dbReference>
<dbReference type="PANTHER" id="PTHR43319">
    <property type="entry name" value="BETA-LACTAMASE-RELATED"/>
    <property type="match status" value="1"/>
</dbReference>
<organism evidence="2 3">
    <name type="scientific">Aspergillus versicolor CBS 583.65</name>
    <dbReference type="NCBI Taxonomy" id="1036611"/>
    <lineage>
        <taxon>Eukaryota</taxon>
        <taxon>Fungi</taxon>
        <taxon>Dikarya</taxon>
        <taxon>Ascomycota</taxon>
        <taxon>Pezizomycotina</taxon>
        <taxon>Eurotiomycetes</taxon>
        <taxon>Eurotiomycetidae</taxon>
        <taxon>Eurotiales</taxon>
        <taxon>Aspergillaceae</taxon>
        <taxon>Aspergillus</taxon>
        <taxon>Aspergillus subgen. Nidulantes</taxon>
    </lineage>
</organism>
<dbReference type="AlphaFoldDB" id="A0A1L9PK00"/>
<dbReference type="EMBL" id="KV878128">
    <property type="protein sequence ID" value="OJJ01766.1"/>
    <property type="molecule type" value="Genomic_DNA"/>
</dbReference>
<dbReference type="RefSeq" id="XP_040667528.1">
    <property type="nucleotide sequence ID" value="XM_040817354.1"/>
</dbReference>
<dbReference type="OrthoDB" id="5946976at2759"/>
<evidence type="ECO:0000313" key="2">
    <source>
        <dbReference type="EMBL" id="OJJ01766.1"/>
    </source>
</evidence>
<name>A0A1L9PK00_ASPVE</name>
<reference evidence="3" key="1">
    <citation type="journal article" date="2017" name="Genome Biol.">
        <title>Comparative genomics reveals high biological diversity and specific adaptations in the industrially and medically important fungal genus Aspergillus.</title>
        <authorList>
            <person name="de Vries R.P."/>
            <person name="Riley R."/>
            <person name="Wiebenga A."/>
            <person name="Aguilar-Osorio G."/>
            <person name="Amillis S."/>
            <person name="Uchima C.A."/>
            <person name="Anderluh G."/>
            <person name="Asadollahi M."/>
            <person name="Askin M."/>
            <person name="Barry K."/>
            <person name="Battaglia E."/>
            <person name="Bayram O."/>
            <person name="Benocci T."/>
            <person name="Braus-Stromeyer S.A."/>
            <person name="Caldana C."/>
            <person name="Canovas D."/>
            <person name="Cerqueira G.C."/>
            <person name="Chen F."/>
            <person name="Chen W."/>
            <person name="Choi C."/>
            <person name="Clum A."/>
            <person name="Dos Santos R.A."/>
            <person name="Damasio A.R."/>
            <person name="Diallinas G."/>
            <person name="Emri T."/>
            <person name="Fekete E."/>
            <person name="Flipphi M."/>
            <person name="Freyberg S."/>
            <person name="Gallo A."/>
            <person name="Gournas C."/>
            <person name="Habgood R."/>
            <person name="Hainaut M."/>
            <person name="Harispe M.L."/>
            <person name="Henrissat B."/>
            <person name="Hilden K.S."/>
            <person name="Hope R."/>
            <person name="Hossain A."/>
            <person name="Karabika E."/>
            <person name="Karaffa L."/>
            <person name="Karanyi Z."/>
            <person name="Krasevec N."/>
            <person name="Kuo A."/>
            <person name="Kusch H."/>
            <person name="LaButti K."/>
            <person name="Lagendijk E.L."/>
            <person name="Lapidus A."/>
            <person name="Levasseur A."/>
            <person name="Lindquist E."/>
            <person name="Lipzen A."/>
            <person name="Logrieco A.F."/>
            <person name="MacCabe A."/>
            <person name="Maekelae M.R."/>
            <person name="Malavazi I."/>
            <person name="Melin P."/>
            <person name="Meyer V."/>
            <person name="Mielnichuk N."/>
            <person name="Miskei M."/>
            <person name="Molnar A.P."/>
            <person name="Mule G."/>
            <person name="Ngan C.Y."/>
            <person name="Orejas M."/>
            <person name="Orosz E."/>
            <person name="Ouedraogo J.P."/>
            <person name="Overkamp K.M."/>
            <person name="Park H.-S."/>
            <person name="Perrone G."/>
            <person name="Piumi F."/>
            <person name="Punt P.J."/>
            <person name="Ram A.F."/>
            <person name="Ramon A."/>
            <person name="Rauscher S."/>
            <person name="Record E."/>
            <person name="Riano-Pachon D.M."/>
            <person name="Robert V."/>
            <person name="Roehrig J."/>
            <person name="Ruller R."/>
            <person name="Salamov A."/>
            <person name="Salih N.S."/>
            <person name="Samson R.A."/>
            <person name="Sandor E."/>
            <person name="Sanguinetti M."/>
            <person name="Schuetze T."/>
            <person name="Sepcic K."/>
            <person name="Shelest E."/>
            <person name="Sherlock G."/>
            <person name="Sophianopoulou V."/>
            <person name="Squina F.M."/>
            <person name="Sun H."/>
            <person name="Susca A."/>
            <person name="Todd R.B."/>
            <person name="Tsang A."/>
            <person name="Unkles S.E."/>
            <person name="van de Wiele N."/>
            <person name="van Rossen-Uffink D."/>
            <person name="Oliveira J.V."/>
            <person name="Vesth T.C."/>
            <person name="Visser J."/>
            <person name="Yu J.-H."/>
            <person name="Zhou M."/>
            <person name="Andersen M.R."/>
            <person name="Archer D.B."/>
            <person name="Baker S.E."/>
            <person name="Benoit I."/>
            <person name="Brakhage A.A."/>
            <person name="Braus G.H."/>
            <person name="Fischer R."/>
            <person name="Frisvad J.C."/>
            <person name="Goldman G.H."/>
            <person name="Houbraken J."/>
            <person name="Oakley B."/>
            <person name="Pocsi I."/>
            <person name="Scazzocchio C."/>
            <person name="Seiboth B."/>
            <person name="vanKuyk P.A."/>
            <person name="Wortman J."/>
            <person name="Dyer P.S."/>
            <person name="Grigoriev I.V."/>
        </authorList>
    </citation>
    <scope>NUCLEOTIDE SEQUENCE [LARGE SCALE GENOMIC DNA]</scope>
    <source>
        <strain evidence="3">CBS 583.65</strain>
    </source>
</reference>
<keyword evidence="3" id="KW-1185">Reference proteome</keyword>
<evidence type="ECO:0000313" key="3">
    <source>
        <dbReference type="Proteomes" id="UP000184073"/>
    </source>
</evidence>
<dbReference type="InterPro" id="IPR012338">
    <property type="entry name" value="Beta-lactam/transpept-like"/>
</dbReference>
<dbReference type="SUPFAM" id="SSF56601">
    <property type="entry name" value="beta-lactamase/transpeptidase-like"/>
    <property type="match status" value="1"/>
</dbReference>
<dbReference type="Gene3D" id="3.40.710.10">
    <property type="entry name" value="DD-peptidase/beta-lactamase superfamily"/>
    <property type="match status" value="1"/>
</dbReference>
<gene>
    <name evidence="2" type="ORF">ASPVEDRAFT_83294</name>
</gene>
<evidence type="ECO:0000259" key="1">
    <source>
        <dbReference type="Pfam" id="PF00144"/>
    </source>
</evidence>
<dbReference type="PANTHER" id="PTHR43319:SF3">
    <property type="entry name" value="BETA-LACTAMASE-RELATED DOMAIN-CONTAINING PROTEIN"/>
    <property type="match status" value="1"/>
</dbReference>
<sequence>MSCNDDPRIQSALSHSLHQGEIGIAVAAYHRGELIVNTAAGVTNSETKEPVDAKTLFPVFSVTKGVTALAIHIQAERGHLHLETPISTYWPEFSANGKHNITVEDALSHRSGIPKMPATTPQQLADWNWMVKQVAQQKPQLEPGRYNAYHILVWGWILGEVVVRTDPKGRQFEQFIQEEICSPLGVTDFYLGVPDGDLSRVATLYGGESFGMVDDYNACPPGVYPSGSVHNQRIIQQAVDPGAGAVATPGSIARIFALIAQGGTLDGVRLLSPERVASLTRPRKNPHDQDKVLPIPVWFGAAGFWLGGQPGVSDPVVGAHRDIIYSPGAGNNIAWADLRDQIAVSICHNNMDVSGMTEQVRAYQPVVDAVRAIIADRQEAMS</sequence>
<feature type="domain" description="Beta-lactamase-related" evidence="1">
    <location>
        <begin position="18"/>
        <end position="352"/>
    </location>
</feature>
<dbReference type="VEuPathDB" id="FungiDB:ASPVEDRAFT_83294"/>
<dbReference type="GeneID" id="63732865"/>